<evidence type="ECO:0000313" key="2">
    <source>
        <dbReference type="Proteomes" id="UP000606008"/>
    </source>
</evidence>
<comment type="caution">
    <text evidence="1">The sequence shown here is derived from an EMBL/GenBank/DDBJ whole genome shotgun (WGS) entry which is preliminary data.</text>
</comment>
<dbReference type="Proteomes" id="UP000606008">
    <property type="component" value="Unassembled WGS sequence"/>
</dbReference>
<proteinExistence type="predicted"/>
<accession>A0ABX0QHY0</accession>
<dbReference type="RefSeq" id="WP_166692022.1">
    <property type="nucleotide sequence ID" value="NZ_WAEL01000004.1"/>
</dbReference>
<organism evidence="1 2">
    <name type="scientific">Fibrivirga algicola</name>
    <dbReference type="NCBI Taxonomy" id="2950420"/>
    <lineage>
        <taxon>Bacteria</taxon>
        <taxon>Pseudomonadati</taxon>
        <taxon>Bacteroidota</taxon>
        <taxon>Cytophagia</taxon>
        <taxon>Cytophagales</taxon>
        <taxon>Spirosomataceae</taxon>
        <taxon>Fibrivirga</taxon>
    </lineage>
</organism>
<sequence>MAAGFEFATGWKVYSDAPIMNGAQHPPLLPKAAVLLTRPGWKMTVDGDEVEFVVDAVPENDSGETILGLRMDELTAFVDRIVTAFRTMRSSWAFTYQTWRPGLSHNARNTLILRSADLKFLSGAFSFNQVQIPFVIYCQLSDIDVAAIPQASLGFRLGRIRNLWRLLGDPTTAAADQMFSQWKTGYALTTQRVTLHHAAMRDSNWPTHKPSAVMRGLLTLILTYLKRGISPNQNKIGAVKYMFVMMSRTKFSTLFNQLPAIEQAYYRLHPDHWVSYICTDLMTLVHGRAVDPEGLIIDYKISDRDNLPSGSEVQIPIKRKNWLVGMTQNRDLFSAEENPVDALHPENIAHFLDSNPGLGHRLRGLAGLGNVTDTIHYGGTDHQGVIIEFRARQAILPYRNWKDYALRMYRFAHNINTGDRHTVVDF</sequence>
<evidence type="ECO:0000313" key="1">
    <source>
        <dbReference type="EMBL" id="NID10815.1"/>
    </source>
</evidence>
<keyword evidence="2" id="KW-1185">Reference proteome</keyword>
<name>A0ABX0QHY0_9BACT</name>
<protein>
    <recommendedName>
        <fullName evidence="3">Restriction endonuclease</fullName>
    </recommendedName>
</protein>
<dbReference type="EMBL" id="WAEL01000004">
    <property type="protein sequence ID" value="NID10815.1"/>
    <property type="molecule type" value="Genomic_DNA"/>
</dbReference>
<reference evidence="1" key="1">
    <citation type="submission" date="2024-05" db="EMBL/GenBank/DDBJ databases">
        <authorList>
            <person name="Jung D.-H."/>
        </authorList>
    </citation>
    <scope>NUCLEOTIDE SEQUENCE</scope>
    <source>
        <strain evidence="1">JA-25</strain>
    </source>
</reference>
<evidence type="ECO:0008006" key="3">
    <source>
        <dbReference type="Google" id="ProtNLM"/>
    </source>
</evidence>
<gene>
    <name evidence="1" type="ORF">F7231_11605</name>
</gene>